<dbReference type="InterPro" id="IPR015925">
    <property type="entry name" value="Ryanodine_IP3_receptor"/>
</dbReference>
<organism evidence="2 3">
    <name type="scientific">Geodia barretti</name>
    <name type="common">Barrett's horny sponge</name>
    <dbReference type="NCBI Taxonomy" id="519541"/>
    <lineage>
        <taxon>Eukaryota</taxon>
        <taxon>Metazoa</taxon>
        <taxon>Porifera</taxon>
        <taxon>Demospongiae</taxon>
        <taxon>Heteroscleromorpha</taxon>
        <taxon>Tetractinellida</taxon>
        <taxon>Astrophorina</taxon>
        <taxon>Geodiidae</taxon>
        <taxon>Geodia</taxon>
    </lineage>
</organism>
<comment type="caution">
    <text evidence="2">The sequence shown here is derived from an EMBL/GenBank/DDBJ whole genome shotgun (WGS) entry which is preliminary data.</text>
</comment>
<dbReference type="Pfam" id="PF08709">
    <property type="entry name" value="Ins145_P3_rec"/>
    <property type="match status" value="1"/>
</dbReference>
<evidence type="ECO:0000259" key="1">
    <source>
        <dbReference type="Pfam" id="PF08709"/>
    </source>
</evidence>
<sequence>MAFKVEVSESRCSYLHVGDIVSFFAEGSGTSVSGFISTLGLVDDRVVVKPDEGDLDNPPAKFRDSLFKIVPMHRYSAQEQFRKATATARSMPDVVILQKLQV</sequence>
<dbReference type="GO" id="GO:0030667">
    <property type="term" value="C:secretory granule membrane"/>
    <property type="evidence" value="ECO:0007669"/>
    <property type="project" value="TreeGrafter"/>
</dbReference>
<dbReference type="GO" id="GO:0070679">
    <property type="term" value="F:inositol 1,4,5 trisphosphate binding"/>
    <property type="evidence" value="ECO:0007669"/>
    <property type="project" value="TreeGrafter"/>
</dbReference>
<keyword evidence="3" id="KW-1185">Reference proteome</keyword>
<dbReference type="GO" id="GO:0005220">
    <property type="term" value="F:inositol 1,4,5-trisphosphate-gated calcium channel activity"/>
    <property type="evidence" value="ECO:0007669"/>
    <property type="project" value="TreeGrafter"/>
</dbReference>
<dbReference type="Gene3D" id="2.80.10.50">
    <property type="match status" value="1"/>
</dbReference>
<protein>
    <submittedName>
        <fullName evidence="2">Inositol 1,4,5-trisphosphate receptor type 3</fullName>
    </submittedName>
</protein>
<dbReference type="GO" id="GO:0005509">
    <property type="term" value="F:calcium ion binding"/>
    <property type="evidence" value="ECO:0007669"/>
    <property type="project" value="TreeGrafter"/>
</dbReference>
<name>A0AA35SDW8_GEOBA</name>
<dbReference type="InterPro" id="IPR014821">
    <property type="entry name" value="Ins145_P3_rcpt"/>
</dbReference>
<feature type="domain" description="Inositol 1,4,5-trisphosphate/ryanodine receptor" evidence="1">
    <location>
        <begin position="13"/>
        <end position="89"/>
    </location>
</feature>
<dbReference type="PANTHER" id="PTHR13715">
    <property type="entry name" value="RYANODINE RECEPTOR AND IP3 RECEPTOR"/>
    <property type="match status" value="1"/>
</dbReference>
<dbReference type="AlphaFoldDB" id="A0AA35SDW8"/>
<evidence type="ECO:0000313" key="2">
    <source>
        <dbReference type="EMBL" id="CAI8026851.1"/>
    </source>
</evidence>
<accession>A0AA35SDW8</accession>
<dbReference type="GO" id="GO:0005789">
    <property type="term" value="C:endoplasmic reticulum membrane"/>
    <property type="evidence" value="ECO:0007669"/>
    <property type="project" value="TreeGrafter"/>
</dbReference>
<dbReference type="EMBL" id="CASHTH010002242">
    <property type="protein sequence ID" value="CAI8026851.1"/>
    <property type="molecule type" value="Genomic_DNA"/>
</dbReference>
<dbReference type="Proteomes" id="UP001174909">
    <property type="component" value="Unassembled WGS sequence"/>
</dbReference>
<keyword evidence="2" id="KW-0675">Receptor</keyword>
<evidence type="ECO:0000313" key="3">
    <source>
        <dbReference type="Proteomes" id="UP001174909"/>
    </source>
</evidence>
<dbReference type="PANTHER" id="PTHR13715:SF102">
    <property type="entry name" value="INOSITOL 1,4,5-TRISPHOSPHATE RECEPTOR"/>
    <property type="match status" value="1"/>
</dbReference>
<reference evidence="2" key="1">
    <citation type="submission" date="2023-03" db="EMBL/GenBank/DDBJ databases">
        <authorList>
            <person name="Steffen K."/>
            <person name="Cardenas P."/>
        </authorList>
    </citation>
    <scope>NUCLEOTIDE SEQUENCE</scope>
</reference>
<gene>
    <name evidence="2" type="ORF">GBAR_LOCUS15389</name>
</gene>
<dbReference type="GO" id="GO:0035091">
    <property type="term" value="F:phosphatidylinositol binding"/>
    <property type="evidence" value="ECO:0007669"/>
    <property type="project" value="TreeGrafter"/>
</dbReference>
<proteinExistence type="predicted"/>
<dbReference type="GO" id="GO:0051209">
    <property type="term" value="P:release of sequestered calcium ion into cytosol"/>
    <property type="evidence" value="ECO:0007669"/>
    <property type="project" value="TreeGrafter"/>
</dbReference>
<dbReference type="GO" id="GO:0005886">
    <property type="term" value="C:plasma membrane"/>
    <property type="evidence" value="ECO:0007669"/>
    <property type="project" value="TreeGrafter"/>
</dbReference>